<keyword evidence="4" id="KW-1185">Reference proteome</keyword>
<keyword evidence="2" id="KW-0812">Transmembrane</keyword>
<reference evidence="3 4" key="1">
    <citation type="submission" date="2023-03" db="EMBL/GenBank/DDBJ databases">
        <title>Comparative genome and transcriptome analysis combination mining strategies for increasing vitamin B12 production of Ensifer adhaerens strain.</title>
        <authorList>
            <person name="Yongheng L."/>
        </authorList>
    </citation>
    <scope>NUCLEOTIDE SEQUENCE [LARGE SCALE GENOMIC DNA]</scope>
    <source>
        <strain evidence="3 4">Casida A-T305</strain>
    </source>
</reference>
<evidence type="ECO:0000313" key="4">
    <source>
        <dbReference type="Proteomes" id="UP001214094"/>
    </source>
</evidence>
<dbReference type="RefSeq" id="WP_034793147.1">
    <property type="nucleotide sequence ID" value="NZ_CP015880.1"/>
</dbReference>
<gene>
    <name evidence="3" type="ORF">P4B07_09990</name>
</gene>
<accession>A0ABY8HAG0</accession>
<dbReference type="GeneID" id="29518115"/>
<evidence type="ECO:0000313" key="3">
    <source>
        <dbReference type="EMBL" id="WFP88918.1"/>
    </source>
</evidence>
<organism evidence="3 4">
    <name type="scientific">Ensifer adhaerens</name>
    <name type="common">Sinorhizobium morelense</name>
    <dbReference type="NCBI Taxonomy" id="106592"/>
    <lineage>
        <taxon>Bacteria</taxon>
        <taxon>Pseudomonadati</taxon>
        <taxon>Pseudomonadota</taxon>
        <taxon>Alphaproteobacteria</taxon>
        <taxon>Hyphomicrobiales</taxon>
        <taxon>Rhizobiaceae</taxon>
        <taxon>Sinorhizobium/Ensifer group</taxon>
        <taxon>Ensifer</taxon>
    </lineage>
</organism>
<protein>
    <submittedName>
        <fullName evidence="3">Uncharacterized protein</fullName>
    </submittedName>
</protein>
<evidence type="ECO:0000256" key="1">
    <source>
        <dbReference type="SAM" id="Coils"/>
    </source>
</evidence>
<keyword evidence="2" id="KW-1133">Transmembrane helix</keyword>
<dbReference type="EMBL" id="CP121308">
    <property type="protein sequence ID" value="WFP88918.1"/>
    <property type="molecule type" value="Genomic_DNA"/>
</dbReference>
<keyword evidence="1" id="KW-0175">Coiled coil</keyword>
<evidence type="ECO:0000256" key="2">
    <source>
        <dbReference type="SAM" id="Phobius"/>
    </source>
</evidence>
<feature type="coiled-coil region" evidence="1">
    <location>
        <begin position="47"/>
        <end position="113"/>
    </location>
</feature>
<feature type="transmembrane region" description="Helical" evidence="2">
    <location>
        <begin position="12"/>
        <end position="31"/>
    </location>
</feature>
<sequence>MTTENNSTKSLQIILAIIAAVGGFFAGNAALPLIELVTGKTVPATKLEEVEKRLETARKNVADATTAADKANAASKAALAIADKKFAEANDTIARLQSELDNVNRIIEENNRSPQVVRISQGGSHLFAGTDLHLTLDMISGSGDELKATVGYRDKTFQVTPGAHGSATIVTGEGRNCDVAATAVEQNYGVFVVSCQATR</sequence>
<proteinExistence type="predicted"/>
<keyword evidence="2" id="KW-0472">Membrane</keyword>
<name>A0ABY8HAG0_ENSAD</name>
<dbReference type="Proteomes" id="UP001214094">
    <property type="component" value="Chromosome"/>
</dbReference>